<reference evidence="3 4" key="1">
    <citation type="submission" date="2024-07" db="EMBL/GenBank/DDBJ databases">
        <authorList>
            <person name="Thanompreechachai J."/>
            <person name="Duangmal K."/>
        </authorList>
    </citation>
    <scope>NUCLEOTIDE SEQUENCE [LARGE SCALE GENOMIC DNA]</scope>
    <source>
        <strain evidence="3 4">KCTC 19886</strain>
    </source>
</reference>
<dbReference type="EMBL" id="JBFNQN010000002">
    <property type="protein sequence ID" value="MEW9263681.1"/>
    <property type="molecule type" value="Genomic_DNA"/>
</dbReference>
<feature type="transmembrane region" description="Helical" evidence="2">
    <location>
        <begin position="128"/>
        <end position="151"/>
    </location>
</feature>
<dbReference type="RefSeq" id="WP_367636284.1">
    <property type="nucleotide sequence ID" value="NZ_JBFNQN010000002.1"/>
</dbReference>
<feature type="transmembrane region" description="Helical" evidence="2">
    <location>
        <begin position="171"/>
        <end position="198"/>
    </location>
</feature>
<feature type="transmembrane region" description="Helical" evidence="2">
    <location>
        <begin position="98"/>
        <end position="116"/>
    </location>
</feature>
<gene>
    <name evidence="3" type="ORF">AB1207_02885</name>
</gene>
<comment type="caution">
    <text evidence="3">The sequence shown here is derived from an EMBL/GenBank/DDBJ whole genome shotgun (WGS) entry which is preliminary data.</text>
</comment>
<feature type="transmembrane region" description="Helical" evidence="2">
    <location>
        <begin position="29"/>
        <end position="50"/>
    </location>
</feature>
<organism evidence="3 4">
    <name type="scientific">Kineococcus endophyticus</name>
    <dbReference type="NCBI Taxonomy" id="1181883"/>
    <lineage>
        <taxon>Bacteria</taxon>
        <taxon>Bacillati</taxon>
        <taxon>Actinomycetota</taxon>
        <taxon>Actinomycetes</taxon>
        <taxon>Kineosporiales</taxon>
        <taxon>Kineosporiaceae</taxon>
        <taxon>Kineococcus</taxon>
    </lineage>
</organism>
<evidence type="ECO:0000256" key="2">
    <source>
        <dbReference type="SAM" id="Phobius"/>
    </source>
</evidence>
<sequence>MESVGTNGRRGDEEVPAQGPSAVPRRLRVAAWVLALAALVPPLLAAVAAVDVLSGSLDEDYFASYEYDQNGNPVGSASTVGLTDRWQGLDYLVSADRVLLGPVAVLLLLAGLHLAGRGRPAVPLGARLVAVVAAAASAVVGVGVGAVPLVLRERSSGEEDHGFGGLGGPSALVQLVGSAGPVLFLLAACLLAAVLLLLRRARGTVEDWPAPRPAPVPREAGESSPVLPLPDPAPEHEPLDATPVPVPAAPAAPQPPAVPRLSEEDRAWYRRPTS</sequence>
<accession>A0ABV3P235</accession>
<protein>
    <recommendedName>
        <fullName evidence="5">Membrane protein (TIGR02234 family)</fullName>
    </recommendedName>
</protein>
<evidence type="ECO:0000256" key="1">
    <source>
        <dbReference type="SAM" id="MobiDB-lite"/>
    </source>
</evidence>
<evidence type="ECO:0008006" key="5">
    <source>
        <dbReference type="Google" id="ProtNLM"/>
    </source>
</evidence>
<keyword evidence="2" id="KW-0472">Membrane</keyword>
<evidence type="ECO:0000313" key="3">
    <source>
        <dbReference type="EMBL" id="MEW9263681.1"/>
    </source>
</evidence>
<keyword evidence="2" id="KW-1133">Transmembrane helix</keyword>
<dbReference type="Proteomes" id="UP001555826">
    <property type="component" value="Unassembled WGS sequence"/>
</dbReference>
<evidence type="ECO:0000313" key="4">
    <source>
        <dbReference type="Proteomes" id="UP001555826"/>
    </source>
</evidence>
<feature type="region of interest" description="Disordered" evidence="1">
    <location>
        <begin position="207"/>
        <end position="274"/>
    </location>
</feature>
<proteinExistence type="predicted"/>
<feature type="compositionally biased region" description="Pro residues" evidence="1">
    <location>
        <begin position="244"/>
        <end position="258"/>
    </location>
</feature>
<keyword evidence="4" id="KW-1185">Reference proteome</keyword>
<keyword evidence="2" id="KW-0812">Transmembrane</keyword>
<name>A0ABV3P235_9ACTN</name>